<accession>X1FZ20</accession>
<sequence length="104" mass="12331">YMGHLRTHHGVDWTNYYSDAEFFTLRFKNLNDPCVVDEIHAWLNAIQRAGGKFVIVPDDTKPFCYYVIVEKTKDFADRLIYGNTRELREWRLELKTLSQGLVFL</sequence>
<organism evidence="1">
    <name type="scientific">marine sediment metagenome</name>
    <dbReference type="NCBI Taxonomy" id="412755"/>
    <lineage>
        <taxon>unclassified sequences</taxon>
        <taxon>metagenomes</taxon>
        <taxon>ecological metagenomes</taxon>
    </lineage>
</organism>
<dbReference type="AlphaFoldDB" id="X1FZ20"/>
<name>X1FZ20_9ZZZZ</name>
<feature type="non-terminal residue" evidence="1">
    <location>
        <position position="1"/>
    </location>
</feature>
<protein>
    <submittedName>
        <fullName evidence="1">Uncharacterized protein</fullName>
    </submittedName>
</protein>
<reference evidence="1" key="1">
    <citation type="journal article" date="2014" name="Front. Microbiol.">
        <title>High frequency of phylogenetically diverse reductive dehalogenase-homologous genes in deep subseafloor sedimentary metagenomes.</title>
        <authorList>
            <person name="Kawai M."/>
            <person name="Futagami T."/>
            <person name="Toyoda A."/>
            <person name="Takaki Y."/>
            <person name="Nishi S."/>
            <person name="Hori S."/>
            <person name="Arai W."/>
            <person name="Tsubouchi T."/>
            <person name="Morono Y."/>
            <person name="Uchiyama I."/>
            <person name="Ito T."/>
            <person name="Fujiyama A."/>
            <person name="Inagaki F."/>
            <person name="Takami H."/>
        </authorList>
    </citation>
    <scope>NUCLEOTIDE SEQUENCE</scope>
    <source>
        <strain evidence="1">Expedition CK06-06</strain>
    </source>
</reference>
<dbReference type="EMBL" id="BARU01014595">
    <property type="protein sequence ID" value="GAH34569.1"/>
    <property type="molecule type" value="Genomic_DNA"/>
</dbReference>
<gene>
    <name evidence="1" type="ORF">S03H2_25661</name>
</gene>
<comment type="caution">
    <text evidence="1">The sequence shown here is derived from an EMBL/GenBank/DDBJ whole genome shotgun (WGS) entry which is preliminary data.</text>
</comment>
<proteinExistence type="predicted"/>
<evidence type="ECO:0000313" key="1">
    <source>
        <dbReference type="EMBL" id="GAH34569.1"/>
    </source>
</evidence>